<dbReference type="Pfam" id="PF00072">
    <property type="entry name" value="Response_reg"/>
    <property type="match status" value="2"/>
</dbReference>
<dbReference type="SUPFAM" id="SSF46894">
    <property type="entry name" value="C-terminal effector domain of the bipartite response regulators"/>
    <property type="match status" value="1"/>
</dbReference>
<dbReference type="InterPro" id="IPR035909">
    <property type="entry name" value="CheB_C"/>
</dbReference>
<feature type="domain" description="CheB-type methylesterase" evidence="13">
    <location>
        <begin position="1"/>
        <end position="180"/>
    </location>
</feature>
<dbReference type="PROSITE" id="PS50122">
    <property type="entry name" value="CHEB"/>
    <property type="match status" value="1"/>
</dbReference>
<accession>A0ABT0CNB3</accession>
<dbReference type="Pfam" id="PF01339">
    <property type="entry name" value="CheB_methylest"/>
    <property type="match status" value="1"/>
</dbReference>
<dbReference type="InterPro" id="IPR016032">
    <property type="entry name" value="Sig_transdc_resp-reg_C-effctor"/>
</dbReference>
<dbReference type="CDD" id="cd06170">
    <property type="entry name" value="LuxR_C_like"/>
    <property type="match status" value="1"/>
</dbReference>
<dbReference type="Gene3D" id="3.30.565.10">
    <property type="entry name" value="Histidine kinase-like ATPase, C-terminal domain"/>
    <property type="match status" value="1"/>
</dbReference>
<evidence type="ECO:0000256" key="1">
    <source>
        <dbReference type="ARBA" id="ARBA00000085"/>
    </source>
</evidence>
<dbReference type="InterPro" id="IPR003594">
    <property type="entry name" value="HATPase_dom"/>
</dbReference>
<dbReference type="Pfam" id="PF02518">
    <property type="entry name" value="HATPase_c"/>
    <property type="match status" value="1"/>
</dbReference>
<dbReference type="PROSITE" id="PS50109">
    <property type="entry name" value="HIS_KIN"/>
    <property type="match status" value="1"/>
</dbReference>
<feature type="domain" description="Histidine kinase" evidence="11">
    <location>
        <begin position="486"/>
        <end position="703"/>
    </location>
</feature>
<dbReference type="SUPFAM" id="SSF52738">
    <property type="entry name" value="Methylesterase CheB, C-terminal domain"/>
    <property type="match status" value="1"/>
</dbReference>
<dbReference type="InterPro" id="IPR003661">
    <property type="entry name" value="HisK_dim/P_dom"/>
</dbReference>
<keyword evidence="15" id="KW-1185">Reference proteome</keyword>
<evidence type="ECO:0000259" key="10">
    <source>
        <dbReference type="PROSITE" id="PS50043"/>
    </source>
</evidence>
<dbReference type="PANTHER" id="PTHR43047:SF9">
    <property type="entry name" value="HISTIDINE KINASE"/>
    <property type="match status" value="1"/>
</dbReference>
<evidence type="ECO:0000259" key="13">
    <source>
        <dbReference type="PROSITE" id="PS50122"/>
    </source>
</evidence>
<evidence type="ECO:0000256" key="5">
    <source>
        <dbReference type="ARBA" id="ARBA00022679"/>
    </source>
</evidence>
<dbReference type="InterPro" id="IPR035965">
    <property type="entry name" value="PAS-like_dom_sf"/>
</dbReference>
<evidence type="ECO:0000313" key="15">
    <source>
        <dbReference type="Proteomes" id="UP001201844"/>
    </source>
</evidence>
<evidence type="ECO:0000256" key="4">
    <source>
        <dbReference type="ARBA" id="ARBA00022553"/>
    </source>
</evidence>
<evidence type="ECO:0000259" key="11">
    <source>
        <dbReference type="PROSITE" id="PS50109"/>
    </source>
</evidence>
<dbReference type="RefSeq" id="WP_241601378.1">
    <property type="nucleotide sequence ID" value="NZ_JAKVIN010000005.1"/>
</dbReference>
<keyword evidence="5" id="KW-0808">Transferase</keyword>
<dbReference type="CDD" id="cd00082">
    <property type="entry name" value="HisKA"/>
    <property type="match status" value="1"/>
</dbReference>
<geneLocation type="plasmid" evidence="14">
    <name>unnamed</name>
</geneLocation>
<proteinExistence type="predicted"/>
<dbReference type="InterPro" id="IPR011006">
    <property type="entry name" value="CheY-like_superfamily"/>
</dbReference>
<evidence type="ECO:0000256" key="9">
    <source>
        <dbReference type="PROSITE-ProRule" id="PRU00169"/>
    </source>
</evidence>
<dbReference type="Pfam" id="PF13596">
    <property type="entry name" value="PAS_10"/>
    <property type="match status" value="1"/>
</dbReference>
<evidence type="ECO:0000256" key="7">
    <source>
        <dbReference type="ARBA" id="ARBA00023125"/>
    </source>
</evidence>
<dbReference type="PROSITE" id="PS00622">
    <property type="entry name" value="HTH_LUXR_1"/>
    <property type="match status" value="1"/>
</dbReference>
<dbReference type="Gene3D" id="3.40.50.180">
    <property type="entry name" value="Methylesterase CheB, C-terminal domain"/>
    <property type="match status" value="1"/>
</dbReference>
<feature type="modified residue" description="4-aspartylphosphate" evidence="9">
    <location>
        <position position="915"/>
    </location>
</feature>
<dbReference type="InterPro" id="IPR000673">
    <property type="entry name" value="Sig_transdc_resp-reg_Me-estase"/>
</dbReference>
<dbReference type="SUPFAM" id="SSF55874">
    <property type="entry name" value="ATPase domain of HSP90 chaperone/DNA topoisomerase II/histidine kinase"/>
    <property type="match status" value="1"/>
</dbReference>
<dbReference type="InterPro" id="IPR005467">
    <property type="entry name" value="His_kinase_dom"/>
</dbReference>
<dbReference type="SMART" id="SM00421">
    <property type="entry name" value="HTH_LUXR"/>
    <property type="match status" value="1"/>
</dbReference>
<keyword evidence="14" id="KW-0614">Plasmid</keyword>
<dbReference type="InterPro" id="IPR000792">
    <property type="entry name" value="Tscrpt_reg_LuxR_C"/>
</dbReference>
<feature type="domain" description="Response regulatory" evidence="12">
    <location>
        <begin position="726"/>
        <end position="843"/>
    </location>
</feature>
<evidence type="ECO:0000256" key="3">
    <source>
        <dbReference type="ARBA" id="ARBA00022500"/>
    </source>
</evidence>
<dbReference type="PRINTS" id="PR00038">
    <property type="entry name" value="HTHLUXR"/>
</dbReference>
<dbReference type="SMART" id="SM00388">
    <property type="entry name" value="HisKA"/>
    <property type="match status" value="1"/>
</dbReference>
<evidence type="ECO:0000313" key="14">
    <source>
        <dbReference type="EMBL" id="MCJ8150106.1"/>
    </source>
</evidence>
<dbReference type="Gene3D" id="3.30.450.20">
    <property type="entry name" value="PAS domain"/>
    <property type="match status" value="1"/>
</dbReference>
<gene>
    <name evidence="14" type="ORF">MKI86_13225</name>
</gene>
<dbReference type="EC" id="2.7.13.3" evidence="2"/>
<evidence type="ECO:0000259" key="12">
    <source>
        <dbReference type="PROSITE" id="PS50110"/>
    </source>
</evidence>
<evidence type="ECO:0000256" key="6">
    <source>
        <dbReference type="ARBA" id="ARBA00022777"/>
    </source>
</evidence>
<evidence type="ECO:0000256" key="8">
    <source>
        <dbReference type="PROSITE-ProRule" id="PRU00050"/>
    </source>
</evidence>
<dbReference type="PROSITE" id="PS50110">
    <property type="entry name" value="RESPONSE_REGULATORY"/>
    <property type="match status" value="2"/>
</dbReference>
<keyword evidence="7" id="KW-0238">DNA-binding</keyword>
<dbReference type="InterPro" id="IPR004358">
    <property type="entry name" value="Sig_transdc_His_kin-like_C"/>
</dbReference>
<dbReference type="SMART" id="SM00387">
    <property type="entry name" value="HATPase_c"/>
    <property type="match status" value="1"/>
</dbReference>
<protein>
    <recommendedName>
        <fullName evidence="2">histidine kinase</fullName>
        <ecNumber evidence="2">2.7.13.3</ecNumber>
    </recommendedName>
</protein>
<feature type="domain" description="HTH luxR-type" evidence="10">
    <location>
        <begin position="996"/>
        <end position="1061"/>
    </location>
</feature>
<comment type="catalytic activity">
    <reaction evidence="1">
        <text>ATP + protein L-histidine = ADP + protein N-phospho-L-histidine.</text>
        <dbReference type="EC" id="2.7.13.3"/>
    </reaction>
</comment>
<dbReference type="Gene3D" id="1.10.287.130">
    <property type="match status" value="1"/>
</dbReference>
<dbReference type="Gene3D" id="3.40.50.2300">
    <property type="match status" value="2"/>
</dbReference>
<reference evidence="14 15" key="1">
    <citation type="submission" date="2022-02" db="EMBL/GenBank/DDBJ databases">
        <title>Shinella B3.7 sp. nov., isolated from Sediment (Zhairuo Island).</title>
        <authorList>
            <person name="Chen G."/>
        </authorList>
    </citation>
    <scope>NUCLEOTIDE SEQUENCE [LARGE SCALE GENOMIC DNA]</scope>
    <source>
        <strain evidence="14 15">B3.7</strain>
        <plasmid evidence="14">unnamed</plasmid>
    </source>
</reference>
<name>A0ABT0CNB3_9HYPH</name>
<comment type="caution">
    <text evidence="8">Lacks conserved residue(s) required for the propagation of feature annotation.</text>
</comment>
<comment type="caution">
    <text evidence="14">The sequence shown here is derived from an EMBL/GenBank/DDBJ whole genome shotgun (WGS) entry which is preliminary data.</text>
</comment>
<dbReference type="InterPro" id="IPR036388">
    <property type="entry name" value="WH-like_DNA-bd_sf"/>
</dbReference>
<dbReference type="SMART" id="SM00448">
    <property type="entry name" value="REC"/>
    <property type="match status" value="2"/>
</dbReference>
<sequence>MTGVVAISVAAGDLDACRTLFETIPSGGGNAFILVHHQDAMHETMLVESFSNHTTMTAVQAEDGQTLAPEHLFVVPAGWSMTVQDGTIQLTKPPKPLGLHTPYDVLLRSLAAEYGTRATAVVLLGTDTDGSMGIRFILDAGGRVYLRDPAEADFKWTGKGMIDPEMAVHVTPLAAIAQALHEPNKPAGEDVGDNIMVQEEPGPVVGRQLSLGELCHSTILDTYAPATVLINRKYECLHWLGPVQRYLRSAPDHSAQDLLSIMPLSVHAKLRSALHRADEEKARTVAVGLHEGTSDMRIRYDIAVQPVTSNGEDFFLVSFLDADRPSPTYDATGTLRDELTDASVQRATASDIENMLESTDVATVFLDGDLNIRYFTPAILSIFKITMHDVGRPLADICARAPDPTLLGDAAGVLDDSVTREREIRIANGTWYMRRVMPYKTQEGGTAGVVIIFSDVSAQHRAHEALTRAKRAAERANAAKSRFLATASHDLRQPLQSLALLQGLLEKSAEGERSQKLVRSFRDTLASMSGMLNTLLDINKIEAGTVYPRIMTCRVDDVLRRLNDEFSYSAMEKGLSLRFVSSSLLVRTDPRLLEQMIRNLMANALKYTRHGKILLGCRRHDDAITIEVWDSGIGIAAHELQTIFDEYHQAIGDGADSESETDLGLGLGLSIVKRLSTVLGHRIQVRSVPGKGSVFSVHVALGRDDGQHEPLPIKRRGQLGPPIRGTVLVVEDDGKVRSLIEIGLRDEQHTVYAADDGATAVDLVSTGIVDPTLILADYNLPNGANGIDVVRDIRSALGRHVPAIILTGDITANTLRLLPAEDCLYMPKPVSLSDLLKAIQLLLHASRLEHDAGPRVLEVSSPDRPTIFVVEDDHATRTALHEFFEVEGRRVQTFPNGETFLAAFDNASIGCLVIDVRLPGMSGLDVVSTLRARRARLPIIVITGEGDVATAVMAMKAGASDFIEKPVGPADLLASISEALSYSSSTGTENKRQRDAKLRLARLTKRQREILDRVLAGQPSKVIAQDLDVSQRTVEAHRAAIMRRMQVSSLPALARLVMLAHDDQG</sequence>
<dbReference type="PANTHER" id="PTHR43047">
    <property type="entry name" value="TWO-COMPONENT HISTIDINE PROTEIN KINASE"/>
    <property type="match status" value="1"/>
</dbReference>
<organism evidence="14 15">
    <name type="scientific">Shinella sedimenti</name>
    <dbReference type="NCBI Taxonomy" id="2919913"/>
    <lineage>
        <taxon>Bacteria</taxon>
        <taxon>Pseudomonadati</taxon>
        <taxon>Pseudomonadota</taxon>
        <taxon>Alphaproteobacteria</taxon>
        <taxon>Hyphomicrobiales</taxon>
        <taxon>Rhizobiaceae</taxon>
        <taxon>Shinella</taxon>
    </lineage>
</organism>
<evidence type="ECO:0000256" key="2">
    <source>
        <dbReference type="ARBA" id="ARBA00012438"/>
    </source>
</evidence>
<dbReference type="SUPFAM" id="SSF52172">
    <property type="entry name" value="CheY-like"/>
    <property type="match status" value="2"/>
</dbReference>
<dbReference type="InterPro" id="IPR036890">
    <property type="entry name" value="HATPase_C_sf"/>
</dbReference>
<dbReference type="CDD" id="cd00156">
    <property type="entry name" value="REC"/>
    <property type="match status" value="1"/>
</dbReference>
<keyword evidence="6" id="KW-0418">Kinase</keyword>
<dbReference type="SUPFAM" id="SSF55785">
    <property type="entry name" value="PYP-like sensor domain (PAS domain)"/>
    <property type="match status" value="1"/>
</dbReference>
<keyword evidence="3" id="KW-0145">Chemotaxis</keyword>
<dbReference type="Pfam" id="PF00512">
    <property type="entry name" value="HisKA"/>
    <property type="match status" value="1"/>
</dbReference>
<dbReference type="EMBL" id="JAKVIN010000005">
    <property type="protein sequence ID" value="MCJ8150106.1"/>
    <property type="molecule type" value="Genomic_DNA"/>
</dbReference>
<dbReference type="PROSITE" id="PS50043">
    <property type="entry name" value="HTH_LUXR_2"/>
    <property type="match status" value="1"/>
</dbReference>
<dbReference type="SUPFAM" id="SSF47384">
    <property type="entry name" value="Homodimeric domain of signal transducing histidine kinase"/>
    <property type="match status" value="1"/>
</dbReference>
<dbReference type="PRINTS" id="PR00344">
    <property type="entry name" value="BCTRLSENSOR"/>
</dbReference>
<dbReference type="Proteomes" id="UP001201844">
    <property type="component" value="Unassembled WGS sequence"/>
</dbReference>
<dbReference type="Pfam" id="PF00196">
    <property type="entry name" value="GerE"/>
    <property type="match status" value="1"/>
</dbReference>
<keyword evidence="4 9" id="KW-0597">Phosphoprotein</keyword>
<dbReference type="Gene3D" id="1.10.10.10">
    <property type="entry name" value="Winged helix-like DNA-binding domain superfamily/Winged helix DNA-binding domain"/>
    <property type="match status" value="1"/>
</dbReference>
<dbReference type="InterPro" id="IPR036097">
    <property type="entry name" value="HisK_dim/P_sf"/>
</dbReference>
<feature type="domain" description="Response regulatory" evidence="12">
    <location>
        <begin position="866"/>
        <end position="980"/>
    </location>
</feature>
<dbReference type="InterPro" id="IPR001789">
    <property type="entry name" value="Sig_transdc_resp-reg_receiver"/>
</dbReference>
<feature type="modified residue" description="4-aspartylphosphate" evidence="9">
    <location>
        <position position="777"/>
    </location>
</feature>